<dbReference type="AlphaFoldDB" id="A0A2H0W8X1"/>
<dbReference type="Proteomes" id="UP000230093">
    <property type="component" value="Unassembled WGS sequence"/>
</dbReference>
<protein>
    <submittedName>
        <fullName evidence="1">Uncharacterized protein</fullName>
    </submittedName>
</protein>
<dbReference type="EMBL" id="PEZT01000019">
    <property type="protein sequence ID" value="PIS09106.1"/>
    <property type="molecule type" value="Genomic_DNA"/>
</dbReference>
<proteinExistence type="predicted"/>
<evidence type="ECO:0000313" key="2">
    <source>
        <dbReference type="Proteomes" id="UP000230093"/>
    </source>
</evidence>
<sequence length="225" mass="25218">MAQGLISLFLLLTGSLLKPRELISPVPERLIGGSLIESKEEILAFQSLDLGDRDENEYLNEVFSKNILLALDYLGFEFVLEPGEVFAFHENVLPEINDLGIGVKTMKSHFIASEGYCSSGYLYGDGVCHLASFLYWAASEAGLETLGLTAHGFQPIPGVPEKYMIAVKYSPLDLSSAKQNLYLVNNLDYSIRFVFKIKGDDLELKVVRKNGYYVKNRKSASRQYW</sequence>
<accession>A0A2H0W8X1</accession>
<gene>
    <name evidence="1" type="ORF">COT75_03285</name>
</gene>
<comment type="caution">
    <text evidence="1">The sequence shown here is derived from an EMBL/GenBank/DDBJ whole genome shotgun (WGS) entry which is preliminary data.</text>
</comment>
<reference evidence="2" key="1">
    <citation type="submission" date="2017-09" db="EMBL/GenBank/DDBJ databases">
        <title>Depth-based differentiation of microbial function through sediment-hosted aquifers and enrichment of novel symbionts in the deep terrestrial subsurface.</title>
        <authorList>
            <person name="Probst A.J."/>
            <person name="Ladd B."/>
            <person name="Jarett J.K."/>
            <person name="Geller-Mcgrath D.E."/>
            <person name="Sieber C.M.K."/>
            <person name="Emerson J.B."/>
            <person name="Anantharaman K."/>
            <person name="Thomas B.C."/>
            <person name="Malmstrom R."/>
            <person name="Stieglmeier M."/>
            <person name="Klingl A."/>
            <person name="Woyke T."/>
            <person name="Ryan C.M."/>
            <person name="Banfield J.F."/>
        </authorList>
    </citation>
    <scope>NUCLEOTIDE SEQUENCE [LARGE SCALE GENOMIC DNA]</scope>
</reference>
<dbReference type="InterPro" id="IPR007391">
    <property type="entry name" value="Vancomycin_resist_VanW"/>
</dbReference>
<evidence type="ECO:0000313" key="1">
    <source>
        <dbReference type="EMBL" id="PIS09106.1"/>
    </source>
</evidence>
<organism evidence="1 2">
    <name type="scientific">Candidatus Beckwithbacteria bacterium CG10_big_fil_rev_8_21_14_0_10_34_10</name>
    <dbReference type="NCBI Taxonomy" id="1974495"/>
    <lineage>
        <taxon>Bacteria</taxon>
        <taxon>Candidatus Beckwithiibacteriota</taxon>
    </lineage>
</organism>
<name>A0A2H0W8X1_9BACT</name>
<dbReference type="Pfam" id="PF04294">
    <property type="entry name" value="VanW"/>
    <property type="match status" value="1"/>
</dbReference>